<feature type="region of interest" description="Disordered" evidence="1">
    <location>
        <begin position="129"/>
        <end position="158"/>
    </location>
</feature>
<dbReference type="AlphaFoldDB" id="A0A914H0K5"/>
<feature type="compositionally biased region" description="Polar residues" evidence="1">
    <location>
        <begin position="134"/>
        <end position="144"/>
    </location>
</feature>
<keyword evidence="2" id="KW-1133">Transmembrane helix</keyword>
<dbReference type="Proteomes" id="UP000887572">
    <property type="component" value="Unplaced"/>
</dbReference>
<dbReference type="WBParaSite" id="Gr19_v10_g12933.t4">
    <property type="protein sequence ID" value="Gr19_v10_g12933.t4"/>
    <property type="gene ID" value="Gr19_v10_g12933"/>
</dbReference>
<evidence type="ECO:0000313" key="4">
    <source>
        <dbReference type="WBParaSite" id="Gr19_v10_g12933.t2"/>
    </source>
</evidence>
<accession>A0A914H0K5</accession>
<dbReference type="WBParaSite" id="Gr19_v10_g12933.t2">
    <property type="protein sequence ID" value="Gr19_v10_g12933.t2"/>
    <property type="gene ID" value="Gr19_v10_g12933"/>
</dbReference>
<evidence type="ECO:0000313" key="6">
    <source>
        <dbReference type="WBParaSite" id="Gr19_v10_g12933.t4"/>
    </source>
</evidence>
<keyword evidence="2" id="KW-0472">Membrane</keyword>
<feature type="transmembrane region" description="Helical" evidence="2">
    <location>
        <begin position="331"/>
        <end position="350"/>
    </location>
</feature>
<keyword evidence="2" id="KW-0812">Transmembrane</keyword>
<evidence type="ECO:0000256" key="2">
    <source>
        <dbReference type="SAM" id="Phobius"/>
    </source>
</evidence>
<reference evidence="4 5" key="1">
    <citation type="submission" date="2022-11" db="UniProtKB">
        <authorList>
            <consortium name="WormBaseParasite"/>
        </authorList>
    </citation>
    <scope>IDENTIFICATION</scope>
</reference>
<proteinExistence type="predicted"/>
<evidence type="ECO:0000313" key="3">
    <source>
        <dbReference type="Proteomes" id="UP000887572"/>
    </source>
</evidence>
<evidence type="ECO:0000313" key="5">
    <source>
        <dbReference type="WBParaSite" id="Gr19_v10_g12933.t3"/>
    </source>
</evidence>
<protein>
    <submittedName>
        <fullName evidence="4 5">Uncharacterized protein</fullName>
    </submittedName>
</protein>
<keyword evidence="3" id="KW-1185">Reference proteome</keyword>
<name>A0A914H0K5_GLORO</name>
<sequence length="369" mass="41794">MQFFAAVCHCPTPPFSATAQPIPSFFVDFLHRFHQMVSEYSAELSRWSGGMRFCPQQQTLYGRKFATAPPSATKVRRLLRTEKEKGSSPRGRIGHSGPRKVRIFLLNKKDEKQRTSLEKEKDLHGVKGRYFVSDGTQQNASPGTEQRRPSRRRAAAVQPPLSISDRLRRTLAPEHLANAANLQMSLETLEQTVVETLPESITESGNYADLLCQYLDGFERELGNELDIGCWLAKKFPNNLWLKERNVRDGITLSVFGTATVVGVLYFTKPTWSRIYSLFRSGQCHKKPVSSSISGSGKNVLLHPQSKRLDQTAQHSTFPHNMVSPTVHRRFVIAGRIFFVAVVLFALRLAQVDKRLVTFAEHIMKEEDH</sequence>
<dbReference type="WBParaSite" id="Gr19_v10_g12933.t3">
    <property type="protein sequence ID" value="Gr19_v10_g12933.t3"/>
    <property type="gene ID" value="Gr19_v10_g12933"/>
</dbReference>
<organism evidence="3 6">
    <name type="scientific">Globodera rostochiensis</name>
    <name type="common">Golden nematode worm</name>
    <name type="synonym">Heterodera rostochiensis</name>
    <dbReference type="NCBI Taxonomy" id="31243"/>
    <lineage>
        <taxon>Eukaryota</taxon>
        <taxon>Metazoa</taxon>
        <taxon>Ecdysozoa</taxon>
        <taxon>Nematoda</taxon>
        <taxon>Chromadorea</taxon>
        <taxon>Rhabditida</taxon>
        <taxon>Tylenchina</taxon>
        <taxon>Tylenchomorpha</taxon>
        <taxon>Tylenchoidea</taxon>
        <taxon>Heteroderidae</taxon>
        <taxon>Heteroderinae</taxon>
        <taxon>Globodera</taxon>
    </lineage>
</organism>
<evidence type="ECO:0000256" key="1">
    <source>
        <dbReference type="SAM" id="MobiDB-lite"/>
    </source>
</evidence>